<gene>
    <name evidence="1" type="ORF">FB384_000839</name>
</gene>
<dbReference type="Proteomes" id="UP000564573">
    <property type="component" value="Unassembled WGS sequence"/>
</dbReference>
<name>A0A839XPT1_9PSEU</name>
<accession>A0A839XPT1</accession>
<evidence type="ECO:0000313" key="1">
    <source>
        <dbReference type="EMBL" id="MBB3661935.1"/>
    </source>
</evidence>
<evidence type="ECO:0000313" key="2">
    <source>
        <dbReference type="Proteomes" id="UP000564573"/>
    </source>
</evidence>
<reference evidence="1 2" key="1">
    <citation type="submission" date="2020-08" db="EMBL/GenBank/DDBJ databases">
        <title>Sequencing the genomes of 1000 actinobacteria strains.</title>
        <authorList>
            <person name="Klenk H.-P."/>
        </authorList>
    </citation>
    <scope>NUCLEOTIDE SEQUENCE [LARGE SCALE GENOMIC DNA]</scope>
    <source>
        <strain evidence="1 2">DSM 45267</strain>
    </source>
</reference>
<proteinExistence type="predicted"/>
<dbReference type="EMBL" id="JACIBS010000001">
    <property type="protein sequence ID" value="MBB3661935.1"/>
    <property type="molecule type" value="Genomic_DNA"/>
</dbReference>
<dbReference type="AlphaFoldDB" id="A0A839XPT1"/>
<comment type="caution">
    <text evidence="1">The sequence shown here is derived from an EMBL/GenBank/DDBJ whole genome shotgun (WGS) entry which is preliminary data.</text>
</comment>
<sequence length="51" mass="5229">MASGALVWRGLRPRCLSYVGVTCSGVPAASRVGGRYDDVVAALDAADPYGT</sequence>
<protein>
    <submittedName>
        <fullName evidence="1">Uncharacterized protein</fullName>
    </submittedName>
</protein>
<organism evidence="1 2">
    <name type="scientific">Prauserella sediminis</name>
    <dbReference type="NCBI Taxonomy" id="577680"/>
    <lineage>
        <taxon>Bacteria</taxon>
        <taxon>Bacillati</taxon>
        <taxon>Actinomycetota</taxon>
        <taxon>Actinomycetes</taxon>
        <taxon>Pseudonocardiales</taxon>
        <taxon>Pseudonocardiaceae</taxon>
        <taxon>Prauserella</taxon>
        <taxon>Prauserella salsuginis group</taxon>
    </lineage>
</organism>
<keyword evidence="2" id="KW-1185">Reference proteome</keyword>